<dbReference type="VEuPathDB" id="FungiDB:RhiirA1_542524"/>
<dbReference type="VEuPathDB" id="FungiDB:RhiirFUN_005712"/>
<accession>A0A2N0QWJ2</accession>
<protein>
    <submittedName>
        <fullName evidence="1">Uncharacterized protein</fullName>
    </submittedName>
</protein>
<dbReference type="Proteomes" id="UP000232688">
    <property type="component" value="Unassembled WGS sequence"/>
</dbReference>
<dbReference type="VEuPathDB" id="FungiDB:FUN_016327"/>
<reference evidence="1 2" key="2">
    <citation type="submission" date="2017-10" db="EMBL/GenBank/DDBJ databases">
        <title>Genome analyses suggest a sexual origin of heterokaryosis in a supposedly ancient asexual fungus.</title>
        <authorList>
            <person name="Corradi N."/>
            <person name="Sedzielewska K."/>
            <person name="Noel J."/>
            <person name="Charron P."/>
            <person name="Farinelli L."/>
            <person name="Marton T."/>
            <person name="Kruger M."/>
            <person name="Pelin A."/>
            <person name="Brachmann A."/>
            <person name="Corradi N."/>
        </authorList>
    </citation>
    <scope>NUCLEOTIDE SEQUENCE [LARGE SCALE GENOMIC DNA]</scope>
    <source>
        <strain evidence="1 2">A1</strain>
    </source>
</reference>
<dbReference type="VEuPathDB" id="FungiDB:FUN_005644"/>
<name>A0A2N0QWJ2_9GLOM</name>
<proteinExistence type="predicted"/>
<reference evidence="1 2" key="1">
    <citation type="submission" date="2017-10" db="EMBL/GenBank/DDBJ databases">
        <title>Extensive intraspecific genome diversity in a model arbuscular mycorrhizal fungus.</title>
        <authorList>
            <person name="Chen E.C.H."/>
            <person name="Morin E."/>
            <person name="Baudet D."/>
            <person name="Noel J."/>
            <person name="Ndikumana S."/>
            <person name="Charron P."/>
            <person name="St-Onge C."/>
            <person name="Giorgi J."/>
            <person name="Grigoriev I.V."/>
            <person name="Roux C."/>
            <person name="Martin F.M."/>
            <person name="Corradi N."/>
        </authorList>
    </citation>
    <scope>NUCLEOTIDE SEQUENCE [LARGE SCALE GENOMIC DNA]</scope>
    <source>
        <strain evidence="1 2">A1</strain>
    </source>
</reference>
<dbReference type="EMBL" id="LLXH01002613">
    <property type="protein sequence ID" value="PKC55427.1"/>
    <property type="molecule type" value="Genomic_DNA"/>
</dbReference>
<evidence type="ECO:0000313" key="1">
    <source>
        <dbReference type="EMBL" id="PKC55427.1"/>
    </source>
</evidence>
<organism evidence="1 2">
    <name type="scientific">Rhizophagus irregularis</name>
    <dbReference type="NCBI Taxonomy" id="588596"/>
    <lineage>
        <taxon>Eukaryota</taxon>
        <taxon>Fungi</taxon>
        <taxon>Fungi incertae sedis</taxon>
        <taxon>Mucoromycota</taxon>
        <taxon>Glomeromycotina</taxon>
        <taxon>Glomeromycetes</taxon>
        <taxon>Glomerales</taxon>
        <taxon>Glomeraceae</taxon>
        <taxon>Rhizophagus</taxon>
    </lineage>
</organism>
<sequence>MFHYPPKLSISLDENDSPPSMLFCPNYKNSSFKIESAYYYESIYNYNKKNPLVNLIDSKVFQNIPRNNNNCGFFNGTLFPSFLEKNFAGGVYVLIFNSSEVVIYMGDNNVDWINFIPQGKKFKQDKTKLLKELKKMKDDKSVKQSKIDIITTETSNLDDQVELENLLAKYYIHMDFYKHALVTKELSPECNIPVTTSEVAERAELSETPVSVATQVSFNCSIMELTASIGVHIHYRLKNDIDIIPNFIPQRNSFTIMMQNAYRTQLYLPTFSQSGKPNRKQILRCDLVDWIHLHNGGWSTQSLANTQGKQFIVSLVETIWYIDICNHEKFKERGYHIPELFHEFFGRANPESYKQSRRSFDANELNLHCLTLAPYITSSWMLMKNFDWLRDTIDNFIVAISSYVGFLQRQRVITAANHASENPVRTIDQATIVNVYNKNVWVTPVDKTKYDDLRNLFTSLSSWKLIDIEEYLPNDPVQRMCYIQGLPRAFSFKIGEYRFNSGNNSYNAISIWKIDEQADEVITLQENTWIAKSSSLRTIYRMLTGDVSATNTINDAKVDERVRLALELGDSEIVIDLREHKRERSSKYDTFWKIAAQFLAGKAADAVTAVDERRHGTIVHLATAISVNDLLHQIKLECPPGTPIPSAQWLRLQFWPKNPTRLSSLQFTGRLPLKFIVQTRQLRAYHMDTHYASALFRYEKEFAVRFREITNLVFLDDKHRCKVGEPGFPVAAVDREKKVVVSKDTTFVVADHDFTKTGIIPSVAMICNIPESINGDFYAGKVHIGLKDPIFQPSSPLRHATELYHILLGEELINKPVLCLYTDGGPDHRCTYARVQLSYICLFIALDLDYFVAVRTPPQHSWKNPVERIMLILNLGLQSVGLMRTEMNDESEKLMSKCGTINEIRKIAEENPTLKGDLIASLQALINLIHNVFSRQSLKDKPFETFTAASETVMERFWETIQLVDGSVTNEDRTAEHIKQRVNIESN</sequence>
<dbReference type="AlphaFoldDB" id="A0A2N0QWJ2"/>
<evidence type="ECO:0000313" key="2">
    <source>
        <dbReference type="Proteomes" id="UP000232688"/>
    </source>
</evidence>
<dbReference type="VEuPathDB" id="FungiDB:RhiirFUN_005713"/>
<comment type="caution">
    <text evidence="1">The sequence shown here is derived from an EMBL/GenBank/DDBJ whole genome shotgun (WGS) entry which is preliminary data.</text>
</comment>
<dbReference type="VEuPathDB" id="FungiDB:FUN_006642"/>
<gene>
    <name evidence="1" type="ORF">RhiirA1_542524</name>
</gene>